<accession>A0A837ND54</accession>
<proteinExistence type="predicted"/>
<evidence type="ECO:0000256" key="3">
    <source>
        <dbReference type="ARBA" id="ARBA00022764"/>
    </source>
</evidence>
<evidence type="ECO:0000259" key="5">
    <source>
        <dbReference type="Pfam" id="PF07940"/>
    </source>
</evidence>
<dbReference type="EMBL" id="LHSG01000015">
    <property type="protein sequence ID" value="KPD22099.1"/>
    <property type="molecule type" value="Genomic_DNA"/>
</dbReference>
<evidence type="ECO:0000256" key="1">
    <source>
        <dbReference type="ARBA" id="ARBA00004418"/>
    </source>
</evidence>
<dbReference type="Gene3D" id="1.50.10.100">
    <property type="entry name" value="Chondroitin AC/alginate lyase"/>
    <property type="match status" value="1"/>
</dbReference>
<dbReference type="InterPro" id="IPR012480">
    <property type="entry name" value="Hepar_II_III_C"/>
</dbReference>
<dbReference type="GO" id="GO:0016829">
    <property type="term" value="F:lyase activity"/>
    <property type="evidence" value="ECO:0007669"/>
    <property type="project" value="UniProtKB-KW"/>
</dbReference>
<dbReference type="AlphaFoldDB" id="A0A837ND54"/>
<dbReference type="PANTHER" id="PTHR39210:SF1">
    <property type="entry name" value="HEPARIN-SULFATE LYASE"/>
    <property type="match status" value="1"/>
</dbReference>
<evidence type="ECO:0000256" key="2">
    <source>
        <dbReference type="ARBA" id="ARBA00022729"/>
    </source>
</evidence>
<reference evidence="7 8" key="1">
    <citation type="submission" date="2015-08" db="EMBL/GenBank/DDBJ databases">
        <title>Genome sequencing and assembly of the deep-sea bacterium Idiomarina zobellii.</title>
        <authorList>
            <person name="Mithoefer S.D."/>
            <person name="Rheaume B.A."/>
            <person name="MacLea K.S."/>
        </authorList>
    </citation>
    <scope>NUCLEOTIDE SEQUENCE [LARGE SCALE GENOMIC DNA]</scope>
    <source>
        <strain evidence="7 8">KMM 231</strain>
    </source>
</reference>
<dbReference type="PANTHER" id="PTHR39210">
    <property type="entry name" value="HEPARIN-SULFATE LYASE"/>
    <property type="match status" value="1"/>
</dbReference>
<comment type="subcellular location">
    <subcellularLocation>
        <location evidence="1">Periplasm</location>
    </subcellularLocation>
</comment>
<dbReference type="InterPro" id="IPR008929">
    <property type="entry name" value="Chondroitin_lyas"/>
</dbReference>
<dbReference type="Gene3D" id="2.70.98.70">
    <property type="match status" value="1"/>
</dbReference>
<evidence type="ECO:0000256" key="4">
    <source>
        <dbReference type="ARBA" id="ARBA00023239"/>
    </source>
</evidence>
<keyword evidence="8" id="KW-1185">Reference proteome</keyword>
<keyword evidence="2" id="KW-0732">Signal</keyword>
<dbReference type="GO" id="GO:0042597">
    <property type="term" value="C:periplasmic space"/>
    <property type="evidence" value="ECO:0007669"/>
    <property type="project" value="UniProtKB-SubCell"/>
</dbReference>
<comment type="caution">
    <text evidence="7">The sequence shown here is derived from an EMBL/GenBank/DDBJ whole genome shotgun (WGS) entry which is preliminary data.</text>
</comment>
<feature type="domain" description="Heparin-sulfate lyase N-terminal" evidence="6">
    <location>
        <begin position="114"/>
        <end position="290"/>
    </location>
</feature>
<dbReference type="Pfam" id="PF07940">
    <property type="entry name" value="Hepar_II_III_C"/>
    <property type="match status" value="1"/>
</dbReference>
<dbReference type="OrthoDB" id="9763014at2"/>
<organism evidence="7 8">
    <name type="scientific">Idiomarina zobellii</name>
    <dbReference type="NCBI Taxonomy" id="86103"/>
    <lineage>
        <taxon>Bacteria</taxon>
        <taxon>Pseudomonadati</taxon>
        <taxon>Pseudomonadota</taxon>
        <taxon>Gammaproteobacteria</taxon>
        <taxon>Alteromonadales</taxon>
        <taxon>Idiomarinaceae</taxon>
        <taxon>Idiomarina</taxon>
    </lineage>
</organism>
<evidence type="ECO:0000313" key="8">
    <source>
        <dbReference type="Proteomes" id="UP000053030"/>
    </source>
</evidence>
<keyword evidence="4" id="KW-0456">Lyase</keyword>
<evidence type="ECO:0000259" key="6">
    <source>
        <dbReference type="Pfam" id="PF16889"/>
    </source>
</evidence>
<dbReference type="SUPFAM" id="SSF48230">
    <property type="entry name" value="Chondroitin AC/alginate lyase"/>
    <property type="match status" value="1"/>
</dbReference>
<sequence length="549" mass="62624">MKKLVLLFHTLKYLKLSQIFYQFYYRLRKPQLQSTGQLTLRGSIKSWSGHYYLEPMTNDARIFTFLGQTAQLKGDWNDDLLPKLWLYNLHYHDDLNAKHEGDRVDLCSKIIDEWIEGNPPLHGNGWEPYCLSLRIVNWVKYFLRLPTDRIKKEWLASLAQQGKALEQQLEYHILANHLFANAKALVFIGSFFGGKQGESWLNMGLNLLEREIKEQFLDDGGHFERSTMYQAILLWDLADLLTLERTSELPELSKHKRVWKEVFSKGGEWLASMCHPDGDIAFFNDATLGIAPTLEDLNRYSSILGISTHNSEIKPYDIDGKLLESSGYGVIQWNEGHCLLADVAHIGPDYQPGHAHADTLSCEFSFYGHRVLVNSGISQYGDDEERHRQRSTKAHNTVVVDDENSTEVWSGFRVGQRAKPFGVSFEKQGGVIQLQGSHDGYKKFRKGVIHKRMWLAKSSSLTIEDNITGRFETAVALWHLHPEVILKENSSRCFSLITANGERLSLSFDGAKAVKVTKGTWHPSFGESVTNKVIQVSIDGSTLTTRLEF</sequence>
<name>A0A837ND54_9GAMM</name>
<dbReference type="InterPro" id="IPR031680">
    <property type="entry name" value="Hepar_II_III_N"/>
</dbReference>
<dbReference type="RefSeq" id="WP_053954382.1">
    <property type="nucleotide sequence ID" value="NZ_FNCB01000016.1"/>
</dbReference>
<protein>
    <recommendedName>
        <fullName evidence="9">Heparinase II/III N-terminus</fullName>
    </recommendedName>
</protein>
<keyword evidence="3" id="KW-0574">Periplasm</keyword>
<feature type="domain" description="Heparinase II/III-like C-terminal" evidence="5">
    <location>
        <begin position="320"/>
        <end position="540"/>
    </location>
</feature>
<gene>
    <name evidence="7" type="ORF">AFK76_11255</name>
</gene>
<dbReference type="Pfam" id="PF16889">
    <property type="entry name" value="Hepar_II_III_N"/>
    <property type="match status" value="1"/>
</dbReference>
<dbReference type="Proteomes" id="UP000053030">
    <property type="component" value="Unassembled WGS sequence"/>
</dbReference>
<evidence type="ECO:0008006" key="9">
    <source>
        <dbReference type="Google" id="ProtNLM"/>
    </source>
</evidence>
<evidence type="ECO:0000313" key="7">
    <source>
        <dbReference type="EMBL" id="KPD22099.1"/>
    </source>
</evidence>